<dbReference type="Pfam" id="PF07857">
    <property type="entry name" value="TMEM144"/>
    <property type="match status" value="1"/>
</dbReference>
<feature type="transmembrane region" description="Helical" evidence="7">
    <location>
        <begin position="251"/>
        <end position="276"/>
    </location>
</feature>
<evidence type="ECO:0000256" key="7">
    <source>
        <dbReference type="SAM" id="Phobius"/>
    </source>
</evidence>
<evidence type="ECO:0000256" key="4">
    <source>
        <dbReference type="ARBA" id="ARBA00022989"/>
    </source>
</evidence>
<evidence type="ECO:0000256" key="6">
    <source>
        <dbReference type="SAM" id="MobiDB-lite"/>
    </source>
</evidence>
<feature type="transmembrane region" description="Helical" evidence="7">
    <location>
        <begin position="324"/>
        <end position="346"/>
    </location>
</feature>
<comment type="subcellular location">
    <subcellularLocation>
        <location evidence="1">Membrane</location>
        <topology evidence="1">Multi-pass membrane protein</topology>
    </subcellularLocation>
</comment>
<organism evidence="8 9">
    <name type="scientific">Anaeramoeba flamelloides</name>
    <dbReference type="NCBI Taxonomy" id="1746091"/>
    <lineage>
        <taxon>Eukaryota</taxon>
        <taxon>Metamonada</taxon>
        <taxon>Anaeramoebidae</taxon>
        <taxon>Anaeramoeba</taxon>
    </lineage>
</organism>
<protein>
    <submittedName>
        <fullName evidence="8">Transmembrane protein</fullName>
    </submittedName>
</protein>
<comment type="caution">
    <text evidence="8">The sequence shown here is derived from an EMBL/GenBank/DDBJ whole genome shotgun (WGS) entry which is preliminary data.</text>
</comment>
<dbReference type="EMBL" id="JAOAOG010000158">
    <property type="protein sequence ID" value="KAJ6244777.1"/>
    <property type="molecule type" value="Genomic_DNA"/>
</dbReference>
<dbReference type="InterPro" id="IPR010651">
    <property type="entry name" value="Sugar_transport"/>
</dbReference>
<comment type="similarity">
    <text evidence="2">Belongs to the TMEM144 family.</text>
</comment>
<dbReference type="SUPFAM" id="SSF103481">
    <property type="entry name" value="Multidrug resistance efflux transporter EmrE"/>
    <property type="match status" value="1"/>
</dbReference>
<dbReference type="PANTHER" id="PTHR16119:SF17">
    <property type="entry name" value="TRANSMEMBRANE PROTEIN 144"/>
    <property type="match status" value="1"/>
</dbReference>
<keyword evidence="4 7" id="KW-1133">Transmembrane helix</keyword>
<dbReference type="InterPro" id="IPR037185">
    <property type="entry name" value="EmrE-like"/>
</dbReference>
<dbReference type="Proteomes" id="UP001150062">
    <property type="component" value="Unassembled WGS sequence"/>
</dbReference>
<proteinExistence type="inferred from homology"/>
<evidence type="ECO:0000313" key="8">
    <source>
        <dbReference type="EMBL" id="KAJ6244777.1"/>
    </source>
</evidence>
<evidence type="ECO:0000256" key="5">
    <source>
        <dbReference type="ARBA" id="ARBA00023136"/>
    </source>
</evidence>
<feature type="transmembrane region" description="Helical" evidence="7">
    <location>
        <begin position="117"/>
        <end position="136"/>
    </location>
</feature>
<feature type="transmembrane region" description="Helical" evidence="7">
    <location>
        <begin position="297"/>
        <end position="318"/>
    </location>
</feature>
<keyword evidence="9" id="KW-1185">Reference proteome</keyword>
<evidence type="ECO:0000313" key="9">
    <source>
        <dbReference type="Proteomes" id="UP001150062"/>
    </source>
</evidence>
<gene>
    <name evidence="8" type="ORF">M0813_20868</name>
</gene>
<feature type="transmembrane region" description="Helical" evidence="7">
    <location>
        <begin position="6"/>
        <end position="24"/>
    </location>
</feature>
<dbReference type="PANTHER" id="PTHR16119">
    <property type="entry name" value="TRANSMEMBRANE PROTEIN 144"/>
    <property type="match status" value="1"/>
</dbReference>
<evidence type="ECO:0000256" key="2">
    <source>
        <dbReference type="ARBA" id="ARBA00005731"/>
    </source>
</evidence>
<name>A0ABQ8YJL3_9EUKA</name>
<feature type="transmembrane region" description="Helical" evidence="7">
    <location>
        <begin position="219"/>
        <end position="239"/>
    </location>
</feature>
<evidence type="ECO:0000256" key="1">
    <source>
        <dbReference type="ARBA" id="ARBA00004141"/>
    </source>
</evidence>
<feature type="region of interest" description="Disordered" evidence="6">
    <location>
        <begin position="149"/>
        <end position="209"/>
    </location>
</feature>
<evidence type="ECO:0000256" key="3">
    <source>
        <dbReference type="ARBA" id="ARBA00022692"/>
    </source>
</evidence>
<feature type="transmembrane region" description="Helical" evidence="7">
    <location>
        <begin position="61"/>
        <end position="81"/>
    </location>
</feature>
<reference evidence="8" key="1">
    <citation type="submission" date="2022-08" db="EMBL/GenBank/DDBJ databases">
        <title>Novel sulfate-reducing endosymbionts in the free-living metamonad Anaeramoeba.</title>
        <authorList>
            <person name="Jerlstrom-Hultqvist J."/>
            <person name="Cepicka I."/>
            <person name="Gallot-Lavallee L."/>
            <person name="Salas-Leiva D."/>
            <person name="Curtis B.A."/>
            <person name="Zahonova K."/>
            <person name="Pipaliya S."/>
            <person name="Dacks J."/>
            <person name="Roger A.J."/>
        </authorList>
    </citation>
    <scope>NUCLEOTIDE SEQUENCE</scope>
    <source>
        <strain evidence="8">Schooner1</strain>
    </source>
</reference>
<feature type="compositionally biased region" description="Low complexity" evidence="6">
    <location>
        <begin position="176"/>
        <end position="190"/>
    </location>
</feature>
<feature type="compositionally biased region" description="Basic and acidic residues" evidence="6">
    <location>
        <begin position="197"/>
        <end position="209"/>
    </location>
</feature>
<dbReference type="InterPro" id="IPR012435">
    <property type="entry name" value="TMEM144"/>
</dbReference>
<accession>A0ABQ8YJL3</accession>
<feature type="transmembrane region" description="Helical" evidence="7">
    <location>
        <begin position="36"/>
        <end position="55"/>
    </location>
</feature>
<feature type="transmembrane region" description="Helical" evidence="7">
    <location>
        <begin position="355"/>
        <end position="375"/>
    </location>
</feature>
<keyword evidence="5 7" id="KW-0472">Membrane</keyword>
<keyword evidence="3 7" id="KW-0812">Transmembrane</keyword>
<feature type="transmembrane region" description="Helical" evidence="7">
    <location>
        <begin position="93"/>
        <end position="111"/>
    </location>
</feature>
<sequence length="378" mass="41873">MSLPLWFGWLSVVIAIFFWGSFAAPARSAVTGIDVMVYQVLFAFGIMIFSWFPVIWSPFQFTWFGFYGALLWVPCSCLSFFGIKFVGLGIAQSVWSASTIVVSFLAGVLYLKDKIKSTTLSVIALALLILGLGGFSRIKFVQPKMKTGKLSEDESEGDQNNESQNLLSKKTKNDLSSLESGTSSRSQQSSIDDNEENDQKKINSKAKEDSKAKKKRRTIIGVCSCILCGLFNGINLVPLNKMPKKYTPMNYISSFGLGVLSVTLFLFLIYVIINYFQKPKKRYLTKQNCNLSLIKKAILPGMASAFLWTTAEIMAVYANTVLTMSVGFGLTNLNCLISNLWAILFFKEIVDKKSITIYSISVAILLAGAVILGLYGRT</sequence>